<protein>
    <submittedName>
        <fullName evidence="3">Glycosyl transferase</fullName>
    </submittedName>
</protein>
<accession>V5SD12</accession>
<dbReference type="HOGENOM" id="CLU_063203_0_1_5"/>
<proteinExistence type="predicted"/>
<dbReference type="PANTHER" id="PTHR34136">
    <property type="match status" value="1"/>
</dbReference>
<evidence type="ECO:0000313" key="3">
    <source>
        <dbReference type="EMBL" id="AHB47829.1"/>
    </source>
</evidence>
<reference evidence="3 4" key="1">
    <citation type="journal article" date="2014" name="Genome Announc.">
        <title>Complete Genome Sequence of Hyphomicrobium nitrativorans Strain NL23, a Denitrifying Bacterium Isolated from Biofilm of a Methanol-Fed Denitrification System Treating Seawater at the Montreal Biodome.</title>
        <authorList>
            <person name="Martineau C."/>
            <person name="Villeneuve C."/>
            <person name="Mauffrey F."/>
            <person name="Villemur R."/>
        </authorList>
    </citation>
    <scope>NUCLEOTIDE SEQUENCE [LARGE SCALE GENOMIC DNA]</scope>
    <source>
        <strain evidence="3">NL23</strain>
    </source>
</reference>
<dbReference type="AlphaFoldDB" id="V5SD12"/>
<keyword evidence="1" id="KW-0328">Glycosyltransferase</keyword>
<dbReference type="EMBL" id="CP006912">
    <property type="protein sequence ID" value="AHB47829.1"/>
    <property type="molecule type" value="Genomic_DNA"/>
</dbReference>
<dbReference type="OrthoDB" id="9771846at2"/>
<dbReference type="CDD" id="cd06533">
    <property type="entry name" value="Glyco_transf_WecG_TagA"/>
    <property type="match status" value="1"/>
</dbReference>
<keyword evidence="2 3" id="KW-0808">Transferase</keyword>
<gene>
    <name evidence="3" type="ORF">W911_04500</name>
</gene>
<dbReference type="STRING" id="1029756.W911_04500"/>
<evidence type="ECO:0000256" key="1">
    <source>
        <dbReference type="ARBA" id="ARBA00022676"/>
    </source>
</evidence>
<sequence length="255" mass="27780">MRAEPFFVEGVSVQTLSLKEASCRICDDVASGKSFSVFTLNLDHVVKLRTNPAFRAAYERARIVLADGFPIVLAGRLQGRRLSRTTGADLIVPLCEEAGRRGLPVFLLGSTPRSLAGAQRHLTTLISELDVAGTYAPEQGFSPFSEPADEAMEAIRNSGARLCFVALGAPKQEIFADRCAREIEGVSFLCIGAGLDFLAGHQKRAPKAFQAMGLEWLWRMLLNPGRLARRYAECLAVFPGVLLDSLSRRSERAGP</sequence>
<dbReference type="Pfam" id="PF03808">
    <property type="entry name" value="Glyco_tran_WecG"/>
    <property type="match status" value="1"/>
</dbReference>
<evidence type="ECO:0000313" key="4">
    <source>
        <dbReference type="Proteomes" id="UP000018542"/>
    </source>
</evidence>
<name>V5SD12_9HYPH</name>
<organism evidence="3 4">
    <name type="scientific">Hyphomicrobium nitrativorans NL23</name>
    <dbReference type="NCBI Taxonomy" id="1029756"/>
    <lineage>
        <taxon>Bacteria</taxon>
        <taxon>Pseudomonadati</taxon>
        <taxon>Pseudomonadota</taxon>
        <taxon>Alphaproteobacteria</taxon>
        <taxon>Hyphomicrobiales</taxon>
        <taxon>Hyphomicrobiaceae</taxon>
        <taxon>Hyphomicrobium</taxon>
    </lineage>
</organism>
<dbReference type="KEGG" id="hni:W911_04500"/>
<dbReference type="RefSeq" id="WP_023786308.1">
    <property type="nucleotide sequence ID" value="NC_022997.1"/>
</dbReference>
<evidence type="ECO:0000256" key="2">
    <source>
        <dbReference type="ARBA" id="ARBA00022679"/>
    </source>
</evidence>
<dbReference type="NCBIfam" id="TIGR00696">
    <property type="entry name" value="wecG_tagA_cpsF"/>
    <property type="match status" value="1"/>
</dbReference>
<dbReference type="GO" id="GO:0016758">
    <property type="term" value="F:hexosyltransferase activity"/>
    <property type="evidence" value="ECO:0007669"/>
    <property type="project" value="TreeGrafter"/>
</dbReference>
<dbReference type="PANTHER" id="PTHR34136:SF1">
    <property type="entry name" value="UDP-N-ACETYL-D-MANNOSAMINURONIC ACID TRANSFERASE"/>
    <property type="match status" value="1"/>
</dbReference>
<keyword evidence="4" id="KW-1185">Reference proteome</keyword>
<dbReference type="InterPro" id="IPR004629">
    <property type="entry name" value="WecG_TagA_CpsF"/>
</dbReference>
<dbReference type="PATRIC" id="fig|1029756.8.peg.941"/>
<dbReference type="Proteomes" id="UP000018542">
    <property type="component" value="Chromosome"/>
</dbReference>